<gene>
    <name evidence="1" type="ORF">EDWATA_01048</name>
</gene>
<name>D4F2U7_EDWTA</name>
<proteinExistence type="predicted"/>
<organism evidence="1 2">
    <name type="scientific">Edwardsiella tarda ATCC 23685</name>
    <dbReference type="NCBI Taxonomy" id="500638"/>
    <lineage>
        <taxon>Bacteria</taxon>
        <taxon>Pseudomonadati</taxon>
        <taxon>Pseudomonadota</taxon>
        <taxon>Gammaproteobacteria</taxon>
        <taxon>Enterobacterales</taxon>
        <taxon>Hafniaceae</taxon>
        <taxon>Edwardsiella</taxon>
    </lineage>
</organism>
<dbReference type="Proteomes" id="UP000003692">
    <property type="component" value="Unassembled WGS sequence"/>
</dbReference>
<sequence>MAILTDRLSSFVALRPRLRRRISLRPSRHCVSVRPTTTINTIRKTSASG</sequence>
<accession>D4F2U7</accession>
<protein>
    <submittedName>
        <fullName evidence="1">Uncharacterized protein</fullName>
    </submittedName>
</protein>
<comment type="caution">
    <text evidence="1">The sequence shown here is derived from an EMBL/GenBank/DDBJ whole genome shotgun (WGS) entry which is preliminary data.</text>
</comment>
<dbReference type="HOGENOM" id="CLU_3135083_0_0_6"/>
<reference evidence="1 2" key="1">
    <citation type="submission" date="2010-02" db="EMBL/GenBank/DDBJ databases">
        <authorList>
            <person name="Weinstock G."/>
            <person name="Sodergren E."/>
            <person name="Clifton S."/>
            <person name="Fulton L."/>
            <person name="Fulton B."/>
            <person name="Courtney L."/>
            <person name="Fronick C."/>
            <person name="Harrison M."/>
            <person name="Strong C."/>
            <person name="Farmer C."/>
            <person name="Delahaunty K."/>
            <person name="Markovic C."/>
            <person name="Hall O."/>
            <person name="Minx P."/>
            <person name="Tomlinson C."/>
            <person name="Mitreva M."/>
            <person name="Nelson J."/>
            <person name="Hou S."/>
            <person name="Wollam A."/>
            <person name="Pepin K.H."/>
            <person name="Johnson M."/>
            <person name="Bhonagiri V."/>
            <person name="Zhang X."/>
            <person name="Suruliraj S."/>
            <person name="Warren W."/>
            <person name="Chinwalla A."/>
            <person name="Mardis E.R."/>
            <person name="Wilson R.K."/>
        </authorList>
    </citation>
    <scope>NUCLEOTIDE SEQUENCE [LARGE SCALE GENOMIC DNA]</scope>
    <source>
        <strain evidence="1 2">ATCC 23685</strain>
    </source>
</reference>
<evidence type="ECO:0000313" key="2">
    <source>
        <dbReference type="Proteomes" id="UP000003692"/>
    </source>
</evidence>
<evidence type="ECO:0000313" key="1">
    <source>
        <dbReference type="EMBL" id="EFE23943.1"/>
    </source>
</evidence>
<dbReference type="EMBL" id="ADGK01000045">
    <property type="protein sequence ID" value="EFE23943.1"/>
    <property type="molecule type" value="Genomic_DNA"/>
</dbReference>
<dbReference type="AlphaFoldDB" id="D4F2U7"/>